<proteinExistence type="inferred from homology"/>
<dbReference type="Pfam" id="PF05016">
    <property type="entry name" value="ParE_toxin"/>
    <property type="match status" value="1"/>
</dbReference>
<dbReference type="STRING" id="1184609.KILIM_004_01350"/>
<comment type="caution">
    <text evidence="3">The sequence shown here is derived from an EMBL/GenBank/DDBJ whole genome shotgun (WGS) entry which is preliminary data.</text>
</comment>
<name>K6VDT8_9MICO</name>
<keyword evidence="2" id="KW-1277">Toxin-antitoxin system</keyword>
<comment type="similarity">
    <text evidence="1">Belongs to the RelE toxin family.</text>
</comment>
<sequence length="84" mass="9600">MVYRVNITNKATKAIARLPRPAQERVAEAILALADDPRPVGCKKLVGDDRWRLRVGNYRVLYTIDDGQLTVVVVRVGHRREVYK</sequence>
<evidence type="ECO:0008006" key="5">
    <source>
        <dbReference type="Google" id="ProtNLM"/>
    </source>
</evidence>
<protein>
    <recommendedName>
        <fullName evidence="5">Toxin</fullName>
    </recommendedName>
</protein>
<reference evidence="3 4" key="1">
    <citation type="submission" date="2012-08" db="EMBL/GenBank/DDBJ databases">
        <title>Whole genome shotgun sequence of Kineosphaera limosa NBRC 100340.</title>
        <authorList>
            <person name="Yoshida I."/>
            <person name="Isaki S."/>
            <person name="Hosoyama A."/>
            <person name="Tsuchikane K."/>
            <person name="Katsumata H."/>
            <person name="Ando Y."/>
            <person name="Ohji S."/>
            <person name="Hamada M."/>
            <person name="Tamura T."/>
            <person name="Yamazoe A."/>
            <person name="Yamazaki S."/>
            <person name="Fujita N."/>
        </authorList>
    </citation>
    <scope>NUCLEOTIDE SEQUENCE [LARGE SCALE GENOMIC DNA]</scope>
    <source>
        <strain evidence="3 4">NBRC 100340</strain>
    </source>
</reference>
<evidence type="ECO:0000256" key="1">
    <source>
        <dbReference type="ARBA" id="ARBA00006226"/>
    </source>
</evidence>
<evidence type="ECO:0000313" key="3">
    <source>
        <dbReference type="EMBL" id="GAB94343.1"/>
    </source>
</evidence>
<gene>
    <name evidence="3" type="ORF">KILIM_004_01350</name>
</gene>
<dbReference type="InterPro" id="IPR035093">
    <property type="entry name" value="RelE/ParE_toxin_dom_sf"/>
</dbReference>
<dbReference type="PANTHER" id="PTHR35601">
    <property type="entry name" value="TOXIN RELE"/>
    <property type="match status" value="1"/>
</dbReference>
<keyword evidence="4" id="KW-1185">Reference proteome</keyword>
<dbReference type="InterPro" id="IPR007712">
    <property type="entry name" value="RelE/ParE_toxin"/>
</dbReference>
<dbReference type="Gene3D" id="3.30.2310.20">
    <property type="entry name" value="RelE-like"/>
    <property type="match status" value="1"/>
</dbReference>
<organism evidence="3 4">
    <name type="scientific">Kineosphaera limosa NBRC 100340</name>
    <dbReference type="NCBI Taxonomy" id="1184609"/>
    <lineage>
        <taxon>Bacteria</taxon>
        <taxon>Bacillati</taxon>
        <taxon>Actinomycetota</taxon>
        <taxon>Actinomycetes</taxon>
        <taxon>Micrococcales</taxon>
        <taxon>Dermatophilaceae</taxon>
        <taxon>Kineosphaera</taxon>
    </lineage>
</organism>
<dbReference type="AlphaFoldDB" id="K6VDT8"/>
<dbReference type="RefSeq" id="WP_006590876.1">
    <property type="nucleotide sequence ID" value="NZ_BAHD01000004.1"/>
</dbReference>
<dbReference type="EMBL" id="BAHD01000004">
    <property type="protein sequence ID" value="GAB94343.1"/>
    <property type="molecule type" value="Genomic_DNA"/>
</dbReference>
<evidence type="ECO:0000256" key="2">
    <source>
        <dbReference type="ARBA" id="ARBA00022649"/>
    </source>
</evidence>
<dbReference type="OrthoDB" id="5326046at2"/>
<dbReference type="SUPFAM" id="SSF143011">
    <property type="entry name" value="RelE-like"/>
    <property type="match status" value="1"/>
</dbReference>
<dbReference type="eggNOG" id="COG2026">
    <property type="taxonomic scope" value="Bacteria"/>
</dbReference>
<accession>K6VDT8</accession>
<evidence type="ECO:0000313" key="4">
    <source>
        <dbReference type="Proteomes" id="UP000008366"/>
    </source>
</evidence>
<dbReference type="Proteomes" id="UP000008366">
    <property type="component" value="Unassembled WGS sequence"/>
</dbReference>
<dbReference type="PANTHER" id="PTHR35601:SF1">
    <property type="entry name" value="TOXIN RELE"/>
    <property type="match status" value="1"/>
</dbReference>